<evidence type="ECO:0000313" key="1">
    <source>
        <dbReference type="EMBL" id="KAF2558657.1"/>
    </source>
</evidence>
<gene>
    <name evidence="1" type="ORF">F2Q68_00017380</name>
</gene>
<dbReference type="AlphaFoldDB" id="A0A8S9HP18"/>
<name>A0A8S9HP18_BRACR</name>
<sequence length="134" mass="14824">MVAQKAKVAALEVERDRDIHRASRIACRDIEQRYREVLESSKDKWSSKKKEVSVEIQLQEVTTNIDLLNELKDAGLTVDAELARLKEMEGDCEDLVASAAVPDRSISELDLPQISEDLVDQIGGSSLPNNSASS</sequence>
<evidence type="ECO:0000313" key="2">
    <source>
        <dbReference type="Proteomes" id="UP000712281"/>
    </source>
</evidence>
<dbReference type="Pfam" id="PF07794">
    <property type="entry name" value="DUF1633"/>
    <property type="match status" value="1"/>
</dbReference>
<dbReference type="InterPro" id="IPR012436">
    <property type="entry name" value="DUF1633"/>
</dbReference>
<dbReference type="EMBL" id="QGKW02001940">
    <property type="protein sequence ID" value="KAF2558657.1"/>
    <property type="molecule type" value="Genomic_DNA"/>
</dbReference>
<proteinExistence type="predicted"/>
<comment type="caution">
    <text evidence="1">The sequence shown here is derived from an EMBL/GenBank/DDBJ whole genome shotgun (WGS) entry which is preliminary data.</text>
</comment>
<organism evidence="1 2">
    <name type="scientific">Brassica cretica</name>
    <name type="common">Mustard</name>
    <dbReference type="NCBI Taxonomy" id="69181"/>
    <lineage>
        <taxon>Eukaryota</taxon>
        <taxon>Viridiplantae</taxon>
        <taxon>Streptophyta</taxon>
        <taxon>Embryophyta</taxon>
        <taxon>Tracheophyta</taxon>
        <taxon>Spermatophyta</taxon>
        <taxon>Magnoliopsida</taxon>
        <taxon>eudicotyledons</taxon>
        <taxon>Gunneridae</taxon>
        <taxon>Pentapetalae</taxon>
        <taxon>rosids</taxon>
        <taxon>malvids</taxon>
        <taxon>Brassicales</taxon>
        <taxon>Brassicaceae</taxon>
        <taxon>Brassiceae</taxon>
        <taxon>Brassica</taxon>
    </lineage>
</organism>
<protein>
    <submittedName>
        <fullName evidence="1">Uncharacterized protein</fullName>
    </submittedName>
</protein>
<accession>A0A8S9HP18</accession>
<reference evidence="1" key="1">
    <citation type="submission" date="2019-12" db="EMBL/GenBank/DDBJ databases">
        <title>Genome sequencing and annotation of Brassica cretica.</title>
        <authorList>
            <person name="Studholme D.J."/>
            <person name="Sarris P.F."/>
        </authorList>
    </citation>
    <scope>NUCLEOTIDE SEQUENCE</scope>
    <source>
        <strain evidence="1">PFS-001/15</strain>
        <tissue evidence="1">Leaf</tissue>
    </source>
</reference>
<dbReference type="Proteomes" id="UP000712281">
    <property type="component" value="Unassembled WGS sequence"/>
</dbReference>